<evidence type="ECO:0000313" key="2">
    <source>
        <dbReference type="Proteomes" id="UP000594873"/>
    </source>
</evidence>
<dbReference type="KEGG" id="sflv:IC614_08655"/>
<dbReference type="SUPFAM" id="SSF48452">
    <property type="entry name" value="TPR-like"/>
    <property type="match status" value="1"/>
</dbReference>
<dbReference type="RefSeq" id="WP_200970943.1">
    <property type="nucleotide sequence ID" value="NZ_CP065592.1"/>
</dbReference>
<dbReference type="Proteomes" id="UP000594873">
    <property type="component" value="Chromosome"/>
</dbReference>
<organism evidence="1 2">
    <name type="scientific">Allosphingosinicella flava</name>
    <dbReference type="NCBI Taxonomy" id="2771430"/>
    <lineage>
        <taxon>Bacteria</taxon>
        <taxon>Pseudomonadati</taxon>
        <taxon>Pseudomonadota</taxon>
        <taxon>Alphaproteobacteria</taxon>
        <taxon>Sphingomonadales</taxon>
        <taxon>Sphingomonadaceae</taxon>
        <taxon>Allosphingosinicella</taxon>
    </lineage>
</organism>
<protein>
    <recommendedName>
        <fullName evidence="3">Tetratricopeptide repeat protein</fullName>
    </recommendedName>
</protein>
<dbReference type="InterPro" id="IPR011990">
    <property type="entry name" value="TPR-like_helical_dom_sf"/>
</dbReference>
<gene>
    <name evidence="1" type="ORF">IC614_08655</name>
</gene>
<keyword evidence="2" id="KW-1185">Reference proteome</keyword>
<dbReference type="Gene3D" id="1.25.40.10">
    <property type="entry name" value="Tetratricopeptide repeat domain"/>
    <property type="match status" value="1"/>
</dbReference>
<sequence>MNANVRHRRDADRLASQALRRDPTSVPAIVALAFSAEIQGNKELARRLFTYSNTLSRRDLRTRLWLIEDAVAQENIPAALEHYDVALRTSRSARALLFPILASAIDVPDVNVQLANTLAKNPPWRLDFVEYAAVNAPPNACLQLFRRLTSAGVAVPSTASQNLLSSLVKASLFEEAWSFYASLRKGVDRTRSRDRNFATEVQFVPFDWEVADGASGISASIQRKGKQGIFDFFAPPSVGGLLLRQLQLLTPGPYVIEGRSVGIDQPPQSRPYWALSCLNGQELGRVTLPPSSHNDGSFTGRFIVPPGCDVQFLSLLARPSTSITGVVGEIDWVVLRSAL</sequence>
<accession>A0A7T2LLE3</accession>
<dbReference type="AlphaFoldDB" id="A0A7T2LLE3"/>
<proteinExistence type="predicted"/>
<evidence type="ECO:0008006" key="3">
    <source>
        <dbReference type="Google" id="ProtNLM"/>
    </source>
</evidence>
<name>A0A7T2LLE3_9SPHN</name>
<evidence type="ECO:0000313" key="1">
    <source>
        <dbReference type="EMBL" id="QPQ54416.1"/>
    </source>
</evidence>
<reference evidence="1 2" key="1">
    <citation type="submission" date="2020-11" db="EMBL/GenBank/DDBJ databases">
        <title>Genome seq and assembly of Sphingosinicella sp.</title>
        <authorList>
            <person name="Chhetri G."/>
        </authorList>
    </citation>
    <scope>NUCLEOTIDE SEQUENCE [LARGE SCALE GENOMIC DNA]</scope>
    <source>
        <strain evidence="1 2">UDD2</strain>
    </source>
</reference>
<dbReference type="EMBL" id="CP065592">
    <property type="protein sequence ID" value="QPQ54416.1"/>
    <property type="molecule type" value="Genomic_DNA"/>
</dbReference>